<dbReference type="EMBL" id="LAZR01003107">
    <property type="protein sequence ID" value="KKN21909.1"/>
    <property type="molecule type" value="Genomic_DNA"/>
</dbReference>
<name>A0A0F9NVR5_9ZZZZ</name>
<accession>A0A0F9NVR5</accession>
<sequence>MAKRQRVFMGHPKVVKVPVVVCMSALHGEGGGCVMLRVEDATNNTTLLEIKMPYEAYAKALCGLYTRADAAITTDAPLGMNTEVKKVPVFMPDVPSARRDKMAQRILSALEKDGWHGRCSDMSNHHNLLGFETRRGKKGGVYNVTFIRHVEAAPKKGKETENG</sequence>
<evidence type="ECO:0000313" key="1">
    <source>
        <dbReference type="EMBL" id="KKN21909.1"/>
    </source>
</evidence>
<reference evidence="1" key="1">
    <citation type="journal article" date="2015" name="Nature">
        <title>Complex archaea that bridge the gap between prokaryotes and eukaryotes.</title>
        <authorList>
            <person name="Spang A."/>
            <person name="Saw J.H."/>
            <person name="Jorgensen S.L."/>
            <person name="Zaremba-Niedzwiedzka K."/>
            <person name="Martijn J."/>
            <person name="Lind A.E."/>
            <person name="van Eijk R."/>
            <person name="Schleper C."/>
            <person name="Guy L."/>
            <person name="Ettema T.J."/>
        </authorList>
    </citation>
    <scope>NUCLEOTIDE SEQUENCE</scope>
</reference>
<comment type="caution">
    <text evidence="1">The sequence shown here is derived from an EMBL/GenBank/DDBJ whole genome shotgun (WGS) entry which is preliminary data.</text>
</comment>
<protein>
    <submittedName>
        <fullName evidence="1">Uncharacterized protein</fullName>
    </submittedName>
</protein>
<dbReference type="AlphaFoldDB" id="A0A0F9NVR5"/>
<gene>
    <name evidence="1" type="ORF">LCGC14_0920390</name>
</gene>
<organism evidence="1">
    <name type="scientific">marine sediment metagenome</name>
    <dbReference type="NCBI Taxonomy" id="412755"/>
    <lineage>
        <taxon>unclassified sequences</taxon>
        <taxon>metagenomes</taxon>
        <taxon>ecological metagenomes</taxon>
    </lineage>
</organism>
<proteinExistence type="predicted"/>